<feature type="compositionally biased region" description="Low complexity" evidence="12">
    <location>
        <begin position="1195"/>
        <end position="1206"/>
    </location>
</feature>
<dbReference type="Gene3D" id="2.60.40.150">
    <property type="entry name" value="C2 domain"/>
    <property type="match status" value="2"/>
</dbReference>
<evidence type="ECO:0000256" key="5">
    <source>
        <dbReference type="ARBA" id="ARBA00023145"/>
    </source>
</evidence>
<dbReference type="Pfam" id="PF00168">
    <property type="entry name" value="C2"/>
    <property type="match status" value="2"/>
</dbReference>
<dbReference type="InterPro" id="IPR033179">
    <property type="entry name" value="PSD_type2_pro"/>
</dbReference>
<dbReference type="Pfam" id="PF02666">
    <property type="entry name" value="PS_Dcarbxylase"/>
    <property type="match status" value="1"/>
</dbReference>
<comment type="similarity">
    <text evidence="10">Belongs to the phosphatidylserine decarboxylase family. PSD-B subfamily. Eukaryotic type II sub-subfamily.</text>
</comment>
<comment type="cofactor">
    <cofactor evidence="10">
        <name>pyruvate</name>
        <dbReference type="ChEBI" id="CHEBI:15361"/>
    </cofactor>
    <text evidence="10">Binds 1 pyruvoyl group covalently per subunit.</text>
</comment>
<feature type="compositionally biased region" description="Basic and acidic residues" evidence="12">
    <location>
        <begin position="1207"/>
        <end position="1218"/>
    </location>
</feature>
<feature type="compositionally biased region" description="Low complexity" evidence="12">
    <location>
        <begin position="1226"/>
        <end position="1235"/>
    </location>
</feature>
<dbReference type="InterPro" id="IPR002048">
    <property type="entry name" value="EF_hand_dom"/>
</dbReference>
<feature type="domain" description="C2" evidence="13">
    <location>
        <begin position="38"/>
        <end position="156"/>
    </location>
</feature>
<feature type="region of interest" description="Disordered" evidence="12">
    <location>
        <begin position="1520"/>
        <end position="1542"/>
    </location>
</feature>
<evidence type="ECO:0000256" key="9">
    <source>
        <dbReference type="ARBA" id="ARBA00023317"/>
    </source>
</evidence>
<dbReference type="HAMAP" id="MF_00663">
    <property type="entry name" value="PS_decarb_PSD_B_type2"/>
    <property type="match status" value="1"/>
</dbReference>
<keyword evidence="10" id="KW-0333">Golgi apparatus</keyword>
<gene>
    <name evidence="10 15" type="primary">PSD2</name>
    <name evidence="15" type="ORF">SLS56_006611</name>
</gene>
<feature type="compositionally biased region" description="Low complexity" evidence="12">
    <location>
        <begin position="430"/>
        <end position="443"/>
    </location>
</feature>
<keyword evidence="1 10" id="KW-0444">Lipid biosynthesis</keyword>
<keyword evidence="2 10" id="KW-0210">Decarboxylase</keyword>
<evidence type="ECO:0000256" key="1">
    <source>
        <dbReference type="ARBA" id="ARBA00022516"/>
    </source>
</evidence>
<evidence type="ECO:0000313" key="16">
    <source>
        <dbReference type="Proteomes" id="UP001521116"/>
    </source>
</evidence>
<dbReference type="CDD" id="cd04039">
    <property type="entry name" value="C2_PSD"/>
    <property type="match status" value="1"/>
</dbReference>
<feature type="compositionally biased region" description="Acidic residues" evidence="12">
    <location>
        <begin position="207"/>
        <end position="236"/>
    </location>
</feature>
<evidence type="ECO:0000256" key="10">
    <source>
        <dbReference type="HAMAP-Rule" id="MF_03209"/>
    </source>
</evidence>
<keyword evidence="8 10" id="KW-1208">Phospholipid metabolism</keyword>
<feature type="active site" description="Schiff-base intermediate with substrate; via pyruvic acid; for decarboxylase activity" evidence="10">
    <location>
        <position position="1010"/>
    </location>
</feature>
<dbReference type="InterPro" id="IPR035892">
    <property type="entry name" value="C2_domain_sf"/>
</dbReference>
<evidence type="ECO:0000256" key="4">
    <source>
        <dbReference type="ARBA" id="ARBA00023136"/>
    </source>
</evidence>
<evidence type="ECO:0000313" key="15">
    <source>
        <dbReference type="EMBL" id="KAL1626883.1"/>
    </source>
</evidence>
<feature type="coiled-coil region" evidence="11">
    <location>
        <begin position="1441"/>
        <end position="1468"/>
    </location>
</feature>
<dbReference type="PANTHER" id="PTHR10067">
    <property type="entry name" value="PHOSPHATIDYLSERINE DECARBOXYLASE"/>
    <property type="match status" value="1"/>
</dbReference>
<dbReference type="PROSITE" id="PS50004">
    <property type="entry name" value="C2"/>
    <property type="match status" value="2"/>
</dbReference>
<evidence type="ECO:0000256" key="12">
    <source>
        <dbReference type="SAM" id="MobiDB-lite"/>
    </source>
</evidence>
<evidence type="ECO:0000256" key="8">
    <source>
        <dbReference type="ARBA" id="ARBA00023264"/>
    </source>
</evidence>
<keyword evidence="6 10" id="KW-0594">Phospholipid biosynthesis</keyword>
<feature type="compositionally biased region" description="Polar residues" evidence="12">
    <location>
        <begin position="16"/>
        <end position="44"/>
    </location>
</feature>
<feature type="region of interest" description="Disordered" evidence="12">
    <location>
        <begin position="204"/>
        <end position="244"/>
    </location>
</feature>
<feature type="compositionally biased region" description="Polar residues" evidence="12">
    <location>
        <begin position="1347"/>
        <end position="1356"/>
    </location>
</feature>
<evidence type="ECO:0000259" key="14">
    <source>
        <dbReference type="PROSITE" id="PS50222"/>
    </source>
</evidence>
<dbReference type="SMART" id="SM00239">
    <property type="entry name" value="C2"/>
    <property type="match status" value="2"/>
</dbReference>
<feature type="domain" description="C2" evidence="13">
    <location>
        <begin position="258"/>
        <end position="379"/>
    </location>
</feature>
<evidence type="ECO:0000256" key="7">
    <source>
        <dbReference type="ARBA" id="ARBA00023239"/>
    </source>
</evidence>
<feature type="compositionally biased region" description="Basic and acidic residues" evidence="12">
    <location>
        <begin position="1271"/>
        <end position="1281"/>
    </location>
</feature>
<keyword evidence="5 10" id="KW-0865">Zymogen</keyword>
<feature type="modified residue" description="Pyruvic acid (Ser); by autocatalysis" evidence="10">
    <location>
        <position position="1010"/>
    </location>
</feature>
<comment type="PTM">
    <text evidence="10">Is synthesized initially as an inactive proenzyme. Formation of the active enzyme involves a self-maturation process in which the active site pyruvoyl group is generated from an internal serine residue via an autocatalytic post-translational modification. Two non-identical subunits are generated from the proenzyme in this reaction, and the pyruvate is formed at the N-terminus of the alpha chain, which is derived from the carboxyl end of the proenzyme. The autoendoproteolytic cleavage occurs by a canonical serine protease mechanism, in which the side chain hydroxyl group of the serine supplies its oxygen atom to form the C-terminus of the beta chain, while the remainder of the serine residue undergoes an oxidative deamination to produce ammonia and the pyruvoyl prosthetic group on the alpha chain. During this reaction, the Ser that is part of the protease active site of the proenzyme becomes the pyruvoyl prosthetic group, which constitutes an essential element of the active site of the mature decarboxylase.</text>
</comment>
<feature type="compositionally biased region" description="Polar residues" evidence="12">
    <location>
        <begin position="444"/>
        <end position="463"/>
    </location>
</feature>
<evidence type="ECO:0000259" key="13">
    <source>
        <dbReference type="PROSITE" id="PS50004"/>
    </source>
</evidence>
<dbReference type="InterPro" id="IPR000008">
    <property type="entry name" value="C2_dom"/>
</dbReference>
<comment type="subcellular location">
    <subcellularLocation>
        <location evidence="10">Golgi apparatus membrane</location>
        <topology evidence="10">Peripheral membrane protein</topology>
        <orientation evidence="10">Cytoplasmic side</orientation>
    </subcellularLocation>
    <subcellularLocation>
        <location evidence="10">Endosome membrane</location>
        <topology evidence="10">Peripheral membrane protein</topology>
        <orientation evidence="10">Cytoplasmic side</orientation>
    </subcellularLocation>
</comment>
<feature type="compositionally biased region" description="Low complexity" evidence="12">
    <location>
        <begin position="614"/>
        <end position="630"/>
    </location>
</feature>
<evidence type="ECO:0000256" key="2">
    <source>
        <dbReference type="ARBA" id="ARBA00022793"/>
    </source>
</evidence>
<feature type="site" description="Cleavage (non-hydrolytic); by autocatalysis" evidence="10">
    <location>
        <begin position="1009"/>
        <end position="1010"/>
    </location>
</feature>
<feature type="compositionally biased region" description="Basic and acidic residues" evidence="12">
    <location>
        <begin position="1054"/>
        <end position="1076"/>
    </location>
</feature>
<feature type="compositionally biased region" description="Acidic residues" evidence="12">
    <location>
        <begin position="1095"/>
        <end position="1104"/>
    </location>
</feature>
<evidence type="ECO:0000256" key="6">
    <source>
        <dbReference type="ARBA" id="ARBA00023209"/>
    </source>
</evidence>
<dbReference type="EMBL" id="JAJVDC020000077">
    <property type="protein sequence ID" value="KAL1626883.1"/>
    <property type="molecule type" value="Genomic_DNA"/>
</dbReference>
<dbReference type="Proteomes" id="UP001521116">
    <property type="component" value="Unassembled WGS sequence"/>
</dbReference>
<feature type="active site" description="Charge relay system; for autoendoproteolytic cleavage activity" evidence="10">
    <location>
        <position position="923"/>
    </location>
</feature>
<dbReference type="InterPro" id="IPR003817">
    <property type="entry name" value="PS_Dcarbxylase"/>
</dbReference>
<feature type="compositionally biased region" description="Basic and acidic residues" evidence="12">
    <location>
        <begin position="1113"/>
        <end position="1127"/>
    </location>
</feature>
<evidence type="ECO:0000256" key="11">
    <source>
        <dbReference type="SAM" id="Coils"/>
    </source>
</evidence>
<proteinExistence type="inferred from homology"/>
<dbReference type="Gene3D" id="1.10.238.10">
    <property type="entry name" value="EF-hand"/>
    <property type="match status" value="1"/>
</dbReference>
<keyword evidence="4 10" id="KW-0472">Membrane</keyword>
<dbReference type="PANTHER" id="PTHR10067:SF17">
    <property type="entry name" value="PHOSPHATIDYLSERINE DECARBOXYLASE PROENZYME 2"/>
    <property type="match status" value="1"/>
</dbReference>
<dbReference type="Pfam" id="PF08202">
    <property type="entry name" value="MIS13"/>
    <property type="match status" value="2"/>
</dbReference>
<dbReference type="EC" id="4.1.1.65" evidence="10"/>
<keyword evidence="9 10" id="KW-0670">Pyruvate</keyword>
<feature type="active site" description="Charge relay system; for autoendoproteolytic cleavage activity" evidence="10">
    <location>
        <position position="1010"/>
    </location>
</feature>
<feature type="chain" id="PRO_5044903994" description="Phosphatidylserine decarboxylase 2 beta chain" evidence="10">
    <location>
        <begin position="1"/>
        <end position="1009"/>
    </location>
</feature>
<feature type="chain" id="PRO_5044903993" description="Phosphatidylserine decarboxylase 2 alpha chain" evidence="10">
    <location>
        <begin position="1010"/>
        <end position="1630"/>
    </location>
</feature>
<accession>A0ABR3SQC1</accession>
<feature type="region of interest" description="Disordered" evidence="12">
    <location>
        <begin position="594"/>
        <end position="634"/>
    </location>
</feature>
<feature type="region of interest" description="Disordered" evidence="12">
    <location>
        <begin position="1474"/>
        <end position="1503"/>
    </location>
</feature>
<comment type="subunit">
    <text evidence="10">Heterodimer of a large membrane-associated beta subunit and a small pyruvoyl-containing alpha subunit. Interacts with pstB2. This interaction may be a means to structurally tether the donor membrane (ER) harboring PstB2 to acceptor membranes (Golgi/endosomes) harboring PSD2 during PtdSer transport to the site of PtdEtn synthesis.</text>
</comment>
<reference evidence="15 16" key="1">
    <citation type="submission" date="2024-02" db="EMBL/GenBank/DDBJ databases">
        <title>De novo assembly and annotation of 12 fungi associated with fruit tree decline syndrome in Ontario, Canada.</title>
        <authorList>
            <person name="Sulman M."/>
            <person name="Ellouze W."/>
            <person name="Ilyukhin E."/>
        </authorList>
    </citation>
    <scope>NUCLEOTIDE SEQUENCE [LARGE SCALE GENOMIC DNA]</scope>
    <source>
        <strain evidence="15 16">M1-105</strain>
    </source>
</reference>
<protein>
    <recommendedName>
        <fullName evidence="10">Phosphatidylserine decarboxylase proenzyme 2</fullName>
        <ecNumber evidence="10">4.1.1.65</ecNumber>
    </recommendedName>
    <component>
        <recommendedName>
            <fullName evidence="10">Phosphatidylserine decarboxylase 2 beta chain</fullName>
        </recommendedName>
    </component>
    <component>
        <recommendedName>
            <fullName evidence="10">Phosphatidylserine decarboxylase 2 alpha chain</fullName>
        </recommendedName>
    </component>
</protein>
<keyword evidence="10" id="KW-0967">Endosome</keyword>
<sequence length="1630" mass="178391">MVNLSSRLSLPARLKSSGSVNNQNTSTSPSAANSEFPSRATSPKPTMADLKGGHLLLRTSVLKGRDLAAKDKSGTSDPYLVLTLGDAKEATPAINKTLNPEWNQTFDLPVVGVQSLLLEAVCWDKDRFSKDYMGEFDVALEDIFTSNNARSEQKWFPLQSRKSGKKKSEVSGEVLLQFELVDPANASATPEQIYQKFLSIAVSTPSAEEDDEDLERMDSGDLEETDDEESSDETDDLDKAEKKKEKKRKRLRLKKLRRKAKERAYEFYGSSDVAGVLFLEIQKITDLPPEKNITRTGFDMDPFVVTSLGKKTYRTRAIRHNLNPVFEEKLVFQVMKHETNYSLNFQVVDKDKLSNHDYVGAANFPLENCVSVAPHADPITGLYKLPEPEGNGSPVAQEPQKKSRFRLPISRTASSTSLQKVKPSLKKESSSTSLASSVNNGSSDQSPPSNGSLPPTSAPTGNSKDIPAINVDTATTAAADEFKSFTIPLELKKSDRWEGKHNPTLYIRAKYLPYRALRQQFWRAMLKQYDADDSCLIDKIELVTMLDTLGSTLHDATINNFFERFAEQNNGEHVLTFDQAVICLEDQIEDQQQHSSTLSLRGKGASSASLIGRTSGPSTPGLTSGSGTPLNNQSQTSVIPAIEQDVLGTEGEAGEFLDQDDLADDKGEEHVVEIRECPICHQPRLNRKSDADIITHVATCASQDWRQVNNIVMAGFVTSSQAQRKWYSKVITKVSYGGYKLGANSANILVQDRITGQINEERMSVYVRLGIRLLYKGLKRGEMESKKARKLLKSLSIKQGKKYDDPASAAEIPGFINFHQLNMDEVLLPLDEFKTFNEFFYRALKPGARPCSAPDDPEVITSPADCRSVVFNKMSVAQKIWVKGREFNMERLLGKAYPEDVKRFEGGALGIFRLAPQDYHRFHIPVDGVMGEPKLIEGEYYTVNPMAIRSALDVYGENVRICVPIDSVTHGRVMVICVGAMMVGSTVITRKGGDKVARAEELGYFKFGGSTILLLFEPGVMEWDDDLVENSNQALETLIRVGMSVGHSIGHAPHTPDMRKANPTLEERQEAKRRIEGSLAPAHDAGPTPSAEIRSDDETDDDDDAHTGNHARHAFDAEDQHHDEAPAGKRARKDAAAEANGTGKQQANGTGKGAAGRKARAAAYDEDDDGFTFSRTRSKKTTTAKKAAEPPAAPAPAKAARTAHSAADAHEAADEPAKRRTRKSLAAMAPAVAEEVAPKRRRSARLSGDQQQQEVSTPAPAKPKRARKSAVQRDRVQTPKNDDDEGLALVGEAGKADAEQPSREGTKIALPFSDTPIIKRNKEMRKGGGSGHRRSSTGLRGRRASSLIDSGTSNGGQHLPGEPGQGLDDEANSTDGVAVPHAEVPTEDFYKLIEQNLPEPRRMKQLLTWCGTRALPDKPSGEVKDLSAIMAVLIKKPNPRNEENAKKLEELEQEVKRLQEEKRAWESLLKTPSLISSSSTSKSKEKETLPDTAPDIDPTLLDDPEQARILASLTSLSLDASSSTAPTAEADSAAAASIRPPSISQTDLEARLQAITASLEPRIDLFADGLHKVVQYRGAAERVADRILGSAAERLEERDREAKKAAGTENVGSGDVLRALAGVLSGQGRR</sequence>
<feature type="region of interest" description="Disordered" evidence="12">
    <location>
        <begin position="383"/>
        <end position="467"/>
    </location>
</feature>
<keyword evidence="3 10" id="KW-0443">Lipid metabolism</keyword>
<dbReference type="SUPFAM" id="SSF47473">
    <property type="entry name" value="EF-hand"/>
    <property type="match status" value="1"/>
</dbReference>
<feature type="domain" description="EF-hand" evidence="14">
    <location>
        <begin position="517"/>
        <end position="552"/>
    </location>
</feature>
<dbReference type="SUPFAM" id="SSF49562">
    <property type="entry name" value="C2 domain (Calcium/lipid-binding domain, CaLB)"/>
    <property type="match status" value="2"/>
</dbReference>
<comment type="caution">
    <text evidence="15">The sequence shown here is derived from an EMBL/GenBank/DDBJ whole genome shotgun (WGS) entry which is preliminary data.</text>
</comment>
<comment type="function">
    <text evidence="10">Catalyzes the formation of phosphatidylethanolamine (PtdEtn) from phosphatidylserine (PtdSer). Plays a central role in phospholipid metabolism and in the interorganelle trafficking of phosphatidylserine.</text>
</comment>
<comment type="pathway">
    <text evidence="10">Phospholipid metabolism; phosphatidylethanolamine biosynthesis; phosphatidylethanolamine from CDP-diacylglycerol: step 2/2.</text>
</comment>
<comment type="catalytic activity">
    <reaction evidence="10">
        <text>a 1,2-diacyl-sn-glycero-3-phospho-L-serine + H(+) = a 1,2-diacyl-sn-glycero-3-phosphoethanolamine + CO2</text>
        <dbReference type="Rhea" id="RHEA:20828"/>
        <dbReference type="ChEBI" id="CHEBI:15378"/>
        <dbReference type="ChEBI" id="CHEBI:16526"/>
        <dbReference type="ChEBI" id="CHEBI:57262"/>
        <dbReference type="ChEBI" id="CHEBI:64612"/>
        <dbReference type="EC" id="4.1.1.65"/>
    </reaction>
</comment>
<feature type="region of interest" description="Disordered" evidence="12">
    <location>
        <begin position="1048"/>
        <end position="1387"/>
    </location>
</feature>
<feature type="compositionally biased region" description="Basic residues" evidence="12">
    <location>
        <begin position="1331"/>
        <end position="1343"/>
    </location>
</feature>
<keyword evidence="11" id="KW-0175">Coiled coil</keyword>
<comment type="domain">
    <text evidence="10">The C2 domains have an essential, but non-catalytic function. They may facilitate interactions with other proteins and are required for lipid transport function.</text>
</comment>
<keyword evidence="16" id="KW-1185">Reference proteome</keyword>
<dbReference type="PROSITE" id="PS50222">
    <property type="entry name" value="EF_HAND_2"/>
    <property type="match status" value="1"/>
</dbReference>
<name>A0ABR3SQC1_9PEZI</name>
<dbReference type="InterPro" id="IPR011992">
    <property type="entry name" value="EF-hand-dom_pair"/>
</dbReference>
<keyword evidence="7 10" id="KW-0456">Lyase</keyword>
<evidence type="ECO:0000256" key="3">
    <source>
        <dbReference type="ARBA" id="ARBA00023098"/>
    </source>
</evidence>
<feature type="active site" description="Charge relay system; for autoendoproteolytic cleavage activity" evidence="10">
    <location>
        <position position="865"/>
    </location>
</feature>
<feature type="region of interest" description="Disordered" evidence="12">
    <location>
        <begin position="13"/>
        <end position="49"/>
    </location>
</feature>
<organism evidence="15 16">
    <name type="scientific">Neofusicoccum ribis</name>
    <dbReference type="NCBI Taxonomy" id="45134"/>
    <lineage>
        <taxon>Eukaryota</taxon>
        <taxon>Fungi</taxon>
        <taxon>Dikarya</taxon>
        <taxon>Ascomycota</taxon>
        <taxon>Pezizomycotina</taxon>
        <taxon>Dothideomycetes</taxon>
        <taxon>Dothideomycetes incertae sedis</taxon>
        <taxon>Botryosphaeriales</taxon>
        <taxon>Botryosphaeriaceae</taxon>
        <taxon>Neofusicoccum</taxon>
    </lineage>
</organism>
<dbReference type="InterPro" id="IPR013218">
    <property type="entry name" value="Dsn1/Mis13"/>
</dbReference>
<feature type="compositionally biased region" description="Basic and acidic residues" evidence="12">
    <location>
        <begin position="1294"/>
        <end position="1306"/>
    </location>
</feature>